<feature type="compositionally biased region" description="Low complexity" evidence="1">
    <location>
        <begin position="39"/>
        <end position="58"/>
    </location>
</feature>
<dbReference type="CDD" id="cd00229">
    <property type="entry name" value="SGNH_hydrolase"/>
    <property type="match status" value="1"/>
</dbReference>
<accession>A0A846WH35</accession>
<name>A0A846WH35_9ACTN</name>
<dbReference type="InterPro" id="IPR036514">
    <property type="entry name" value="SGNH_hydro_sf"/>
</dbReference>
<feature type="region of interest" description="Disordered" evidence="1">
    <location>
        <begin position="39"/>
        <end position="59"/>
    </location>
</feature>
<sequence length="283" mass="29017">MKNLVKRIYDSAPLWAWIVMVVCVIVLVVGLVISSNRTAPASSNAASTPSVPSATEPAGTPATVEFIDSAKADQKQPKTLLLLGDSTGASPNGWAPQLGQAISTSLDRPVATAYWNTQTAKYGAPVGLGSGPNGAVGYWNGSAAGKNVQYAVDNLTALTTSPSGAAITPDLILVNFGLTEDANAPLATKVQPLIAALQKKFPDAGIAVIKQNPPRDSDNSDQVSGYASAMDAQGIQVIDVYSAFPADPAARASLMSDGVTPNAAGQKLWAKSVLAAFGLPTPT</sequence>
<dbReference type="RefSeq" id="WP_006372662.1">
    <property type="nucleotide sequence ID" value="NZ_CP073075.1"/>
</dbReference>
<proteinExistence type="predicted"/>
<keyword evidence="2" id="KW-1133">Transmembrane helix</keyword>
<dbReference type="SUPFAM" id="SSF52266">
    <property type="entry name" value="SGNH hydrolase"/>
    <property type="match status" value="1"/>
</dbReference>
<feature type="transmembrane region" description="Helical" evidence="2">
    <location>
        <begin position="12"/>
        <end position="33"/>
    </location>
</feature>
<keyword evidence="2" id="KW-0472">Membrane</keyword>
<evidence type="ECO:0000313" key="3">
    <source>
        <dbReference type="EMBL" id="NKY00349.1"/>
    </source>
</evidence>
<evidence type="ECO:0000313" key="4">
    <source>
        <dbReference type="Proteomes" id="UP000563898"/>
    </source>
</evidence>
<reference evidence="3 4" key="1">
    <citation type="submission" date="2020-04" db="EMBL/GenBank/DDBJ databases">
        <title>MicrobeNet Type strains.</title>
        <authorList>
            <person name="Nicholson A.C."/>
        </authorList>
    </citation>
    <scope>NUCLEOTIDE SEQUENCE [LARGE SCALE GENOMIC DNA]</scope>
    <source>
        <strain evidence="3 4">ATCC BAA-14</strain>
    </source>
</reference>
<keyword evidence="2" id="KW-0812">Transmembrane</keyword>
<comment type="caution">
    <text evidence="3">The sequence shown here is derived from an EMBL/GenBank/DDBJ whole genome shotgun (WGS) entry which is preliminary data.</text>
</comment>
<dbReference type="GO" id="GO:0016788">
    <property type="term" value="F:hydrolase activity, acting on ester bonds"/>
    <property type="evidence" value="ECO:0007669"/>
    <property type="project" value="InterPro"/>
</dbReference>
<gene>
    <name evidence="3" type="ORF">HGA05_01965</name>
</gene>
<protein>
    <submittedName>
        <fullName evidence="3">SGNH/GDSL hydrolase family protein</fullName>
    </submittedName>
</protein>
<dbReference type="Proteomes" id="UP000563898">
    <property type="component" value="Unassembled WGS sequence"/>
</dbReference>
<dbReference type="InterPro" id="IPR001087">
    <property type="entry name" value="GDSL"/>
</dbReference>
<evidence type="ECO:0000256" key="1">
    <source>
        <dbReference type="SAM" id="MobiDB-lite"/>
    </source>
</evidence>
<dbReference type="AlphaFoldDB" id="A0A846WH35"/>
<keyword evidence="3" id="KW-0378">Hydrolase</keyword>
<dbReference type="EMBL" id="JAAXPC010000001">
    <property type="protein sequence ID" value="NKY00349.1"/>
    <property type="molecule type" value="Genomic_DNA"/>
</dbReference>
<dbReference type="Gene3D" id="3.40.50.1110">
    <property type="entry name" value="SGNH hydrolase"/>
    <property type="match status" value="1"/>
</dbReference>
<organism evidence="3 4">
    <name type="scientific">Gordonia polyisoprenivorans</name>
    <dbReference type="NCBI Taxonomy" id="84595"/>
    <lineage>
        <taxon>Bacteria</taxon>
        <taxon>Bacillati</taxon>
        <taxon>Actinomycetota</taxon>
        <taxon>Actinomycetes</taxon>
        <taxon>Mycobacteriales</taxon>
        <taxon>Gordoniaceae</taxon>
        <taxon>Gordonia</taxon>
    </lineage>
</organism>
<evidence type="ECO:0000256" key="2">
    <source>
        <dbReference type="SAM" id="Phobius"/>
    </source>
</evidence>
<dbReference type="Pfam" id="PF00657">
    <property type="entry name" value="Lipase_GDSL"/>
    <property type="match status" value="1"/>
</dbReference>